<gene>
    <name evidence="3" type="ORF">N0V91_010320</name>
</gene>
<dbReference type="Pfam" id="PF20684">
    <property type="entry name" value="Fung_rhodopsin"/>
    <property type="match status" value="1"/>
</dbReference>
<feature type="transmembrane region" description="Helical" evidence="1">
    <location>
        <begin position="21"/>
        <end position="41"/>
    </location>
</feature>
<dbReference type="EMBL" id="JAPEVA010000134">
    <property type="protein sequence ID" value="KAJ4398273.1"/>
    <property type="molecule type" value="Genomic_DNA"/>
</dbReference>
<dbReference type="PANTHER" id="PTHR38794">
    <property type="entry name" value="INTEGRAL MEMBRANE PROTEIN"/>
    <property type="match status" value="1"/>
</dbReference>
<name>A0A9W8Z5V2_9PLEO</name>
<sequence>MCLSLFMRKLFVGRLFEYTSLILVTFTASWTISGIFVTAFQCRMPTPWDVLSSECIDIIAFGNYLASTNIATEILLVLVPLATWIQETSVGNRHYVFAVFWSRSSIVVVVSVQLYFFNTWVASPSVAESWAVSLCMQVTQTLSIVSACLLGLHPLLAKDMSDTSSIHTETNGLESRWDARKFGSLSYSYVSQRSIDSHNPHEPAISPYCRPLATHGLVRSSASYDSYSFPRFPSNIALPLSTPEPPVNVFNRLVKSSSSLDLDPLGTPRNLEELGCLPAPDWEDEEVGEMQENAQSGSNIPERRPTSEYIFQRSKVISVPEERNMYEIGREWTGFVPPLPTPKVFDNPPRVC</sequence>
<dbReference type="AlphaFoldDB" id="A0A9W8Z5V2"/>
<dbReference type="OrthoDB" id="3918601at2759"/>
<organism evidence="3 4">
    <name type="scientific">Didymella pomorum</name>
    <dbReference type="NCBI Taxonomy" id="749634"/>
    <lineage>
        <taxon>Eukaryota</taxon>
        <taxon>Fungi</taxon>
        <taxon>Dikarya</taxon>
        <taxon>Ascomycota</taxon>
        <taxon>Pezizomycotina</taxon>
        <taxon>Dothideomycetes</taxon>
        <taxon>Pleosporomycetidae</taxon>
        <taxon>Pleosporales</taxon>
        <taxon>Pleosporineae</taxon>
        <taxon>Didymellaceae</taxon>
        <taxon>Didymella</taxon>
    </lineage>
</organism>
<dbReference type="Proteomes" id="UP001140510">
    <property type="component" value="Unassembled WGS sequence"/>
</dbReference>
<feature type="domain" description="Rhodopsin" evidence="2">
    <location>
        <begin position="3"/>
        <end position="157"/>
    </location>
</feature>
<accession>A0A9W8Z5V2</accession>
<proteinExistence type="predicted"/>
<dbReference type="InterPro" id="IPR049326">
    <property type="entry name" value="Rhodopsin_dom_fungi"/>
</dbReference>
<feature type="transmembrane region" description="Helical" evidence="1">
    <location>
        <begin position="61"/>
        <end position="83"/>
    </location>
</feature>
<protein>
    <recommendedName>
        <fullName evidence="2">Rhodopsin domain-containing protein</fullName>
    </recommendedName>
</protein>
<feature type="transmembrane region" description="Helical" evidence="1">
    <location>
        <begin position="95"/>
        <end position="117"/>
    </location>
</feature>
<evidence type="ECO:0000313" key="3">
    <source>
        <dbReference type="EMBL" id="KAJ4398273.1"/>
    </source>
</evidence>
<keyword evidence="1" id="KW-0812">Transmembrane</keyword>
<evidence type="ECO:0000313" key="4">
    <source>
        <dbReference type="Proteomes" id="UP001140510"/>
    </source>
</evidence>
<evidence type="ECO:0000256" key="1">
    <source>
        <dbReference type="SAM" id="Phobius"/>
    </source>
</evidence>
<comment type="caution">
    <text evidence="3">The sequence shown here is derived from an EMBL/GenBank/DDBJ whole genome shotgun (WGS) entry which is preliminary data.</text>
</comment>
<keyword evidence="1" id="KW-1133">Transmembrane helix</keyword>
<reference evidence="3" key="1">
    <citation type="submission" date="2022-10" db="EMBL/GenBank/DDBJ databases">
        <title>Tapping the CABI collections for fungal endophytes: first genome assemblies for Collariella, Neodidymelliopsis, Ascochyta clinopodiicola, Didymella pomorum, Didymosphaeria variabile, Neocosmospora piperis and Neocucurbitaria cava.</title>
        <authorList>
            <person name="Hill R."/>
        </authorList>
    </citation>
    <scope>NUCLEOTIDE SEQUENCE</scope>
    <source>
        <strain evidence="3">IMI 355091</strain>
    </source>
</reference>
<keyword evidence="4" id="KW-1185">Reference proteome</keyword>
<evidence type="ECO:0000259" key="2">
    <source>
        <dbReference type="Pfam" id="PF20684"/>
    </source>
</evidence>
<keyword evidence="1" id="KW-0472">Membrane</keyword>
<dbReference type="PANTHER" id="PTHR38794:SF1">
    <property type="entry name" value="INTEGRAL MEMBRANE PROTEIN"/>
    <property type="match status" value="1"/>
</dbReference>